<dbReference type="InterPro" id="IPR006076">
    <property type="entry name" value="FAD-dep_OxRdtase"/>
</dbReference>
<name>A0A383E9R4_9ZZZZ</name>
<gene>
    <name evidence="2" type="ORF">METZ01_LOCUS505997</name>
</gene>
<sequence>VNAAGPHSYLVNELAGVAAGMSIKTRALRVEVAHIPSPEGFDFEADGIIGSDANIGGYYRPETGNHILVGSEEPECDGLDWVDPDNYNQDVSDQARVQAMRAAQRFPSMNIPNNVKGIVDLYDVTDDWIPIYDVSDLKGFYMAIGTSGNQFKNAPVVGKMMAALIDYVEKGSDHDKNPLRFKLPNVENYHQDLRFFSRRREINRDSSFSVVG</sequence>
<dbReference type="Gene3D" id="3.50.50.60">
    <property type="entry name" value="FAD/NAD(P)-binding domain"/>
    <property type="match status" value="1"/>
</dbReference>
<proteinExistence type="predicted"/>
<dbReference type="Pfam" id="PF01266">
    <property type="entry name" value="DAO"/>
    <property type="match status" value="1"/>
</dbReference>
<organism evidence="2">
    <name type="scientific">marine metagenome</name>
    <dbReference type="NCBI Taxonomy" id="408172"/>
    <lineage>
        <taxon>unclassified sequences</taxon>
        <taxon>metagenomes</taxon>
        <taxon>ecological metagenomes</taxon>
    </lineage>
</organism>
<dbReference type="AlphaFoldDB" id="A0A383E9R4"/>
<feature type="non-terminal residue" evidence="2">
    <location>
        <position position="1"/>
    </location>
</feature>
<feature type="domain" description="FAD dependent oxidoreductase" evidence="1">
    <location>
        <begin position="1"/>
        <end position="164"/>
    </location>
</feature>
<dbReference type="InterPro" id="IPR036188">
    <property type="entry name" value="FAD/NAD-bd_sf"/>
</dbReference>
<evidence type="ECO:0000259" key="1">
    <source>
        <dbReference type="Pfam" id="PF01266"/>
    </source>
</evidence>
<accession>A0A383E9R4</accession>
<dbReference type="EMBL" id="UINC01223799">
    <property type="protein sequence ID" value="SVE53143.1"/>
    <property type="molecule type" value="Genomic_DNA"/>
</dbReference>
<reference evidence="2" key="1">
    <citation type="submission" date="2018-05" db="EMBL/GenBank/DDBJ databases">
        <authorList>
            <person name="Lanie J.A."/>
            <person name="Ng W.-L."/>
            <person name="Kazmierczak K.M."/>
            <person name="Andrzejewski T.M."/>
            <person name="Davidsen T.M."/>
            <person name="Wayne K.J."/>
            <person name="Tettelin H."/>
            <person name="Glass J.I."/>
            <person name="Rusch D."/>
            <person name="Podicherti R."/>
            <person name="Tsui H.-C.T."/>
            <person name="Winkler M.E."/>
        </authorList>
    </citation>
    <scope>NUCLEOTIDE SEQUENCE</scope>
</reference>
<protein>
    <recommendedName>
        <fullName evidence="1">FAD dependent oxidoreductase domain-containing protein</fullName>
    </recommendedName>
</protein>
<dbReference type="Gene3D" id="3.30.9.10">
    <property type="entry name" value="D-Amino Acid Oxidase, subunit A, domain 2"/>
    <property type="match status" value="1"/>
</dbReference>
<evidence type="ECO:0000313" key="2">
    <source>
        <dbReference type="EMBL" id="SVE53143.1"/>
    </source>
</evidence>